<dbReference type="AlphaFoldDB" id="V9FWS3"/>
<evidence type="ECO:0000313" key="2">
    <source>
        <dbReference type="Proteomes" id="UP000018721"/>
    </source>
</evidence>
<gene>
    <name evidence="1" type="ORF">F443_01425</name>
</gene>
<evidence type="ECO:0000313" key="1">
    <source>
        <dbReference type="EMBL" id="ETI55945.1"/>
    </source>
</evidence>
<organism evidence="1 2">
    <name type="scientific">Phytophthora nicotianae P1569</name>
    <dbReference type="NCBI Taxonomy" id="1317065"/>
    <lineage>
        <taxon>Eukaryota</taxon>
        <taxon>Sar</taxon>
        <taxon>Stramenopiles</taxon>
        <taxon>Oomycota</taxon>
        <taxon>Peronosporomycetes</taxon>
        <taxon>Peronosporales</taxon>
        <taxon>Peronosporaceae</taxon>
        <taxon>Phytophthora</taxon>
    </lineage>
</organism>
<accession>V9FWS3</accession>
<dbReference type="Proteomes" id="UP000018721">
    <property type="component" value="Unassembled WGS sequence"/>
</dbReference>
<protein>
    <submittedName>
        <fullName evidence="1">Uncharacterized protein</fullName>
    </submittedName>
</protein>
<comment type="caution">
    <text evidence="1">The sequence shown here is derived from an EMBL/GenBank/DDBJ whole genome shotgun (WGS) entry which is preliminary data.</text>
</comment>
<sequence length="136" mass="15372">MNVEMSDRHSENVMAFQHKGVCIAKGHIGLMIAQPRLKSRRRLFMEKRKEGETAKMKRLISESGQIEPKHVAFNQAVTMPYHTDNGTKYNVVPRRIVEAIQQVCCNVKTQRLSTPIEGKAIGGAIIICNESIRLDL</sequence>
<dbReference type="HOGENOM" id="CLU_1879513_0_0_1"/>
<name>V9FWS3_PHYNI</name>
<keyword evidence="2" id="KW-1185">Reference proteome</keyword>
<reference evidence="1 2" key="1">
    <citation type="submission" date="2013-11" db="EMBL/GenBank/DDBJ databases">
        <title>The Genome Sequence of Phytophthora parasitica P1569.</title>
        <authorList>
            <consortium name="The Broad Institute Genomics Platform"/>
            <person name="Russ C."/>
            <person name="Tyler B."/>
            <person name="Panabieres F."/>
            <person name="Shan W."/>
            <person name="Tripathy S."/>
            <person name="Grunwald N."/>
            <person name="Machado M."/>
            <person name="Johnson C.S."/>
            <person name="Arredondo F."/>
            <person name="Hong C."/>
            <person name="Coffey M."/>
            <person name="Young S.K."/>
            <person name="Zeng Q."/>
            <person name="Gargeya S."/>
            <person name="Fitzgerald M."/>
            <person name="Abouelleil A."/>
            <person name="Alvarado L."/>
            <person name="Chapman S.B."/>
            <person name="Gainer-Dewar J."/>
            <person name="Goldberg J."/>
            <person name="Griggs A."/>
            <person name="Gujja S."/>
            <person name="Hansen M."/>
            <person name="Howarth C."/>
            <person name="Imamovic A."/>
            <person name="Ireland A."/>
            <person name="Larimer J."/>
            <person name="McCowan C."/>
            <person name="Murphy C."/>
            <person name="Pearson M."/>
            <person name="Poon T.W."/>
            <person name="Priest M."/>
            <person name="Roberts A."/>
            <person name="Saif S."/>
            <person name="Shea T."/>
            <person name="Sykes S."/>
            <person name="Wortman J."/>
            <person name="Nusbaum C."/>
            <person name="Birren B."/>
        </authorList>
    </citation>
    <scope>NUCLEOTIDE SEQUENCE [LARGE SCALE GENOMIC DNA]</scope>
    <source>
        <strain evidence="1 2">P1569</strain>
    </source>
</reference>
<dbReference type="EMBL" id="ANIZ01000225">
    <property type="protein sequence ID" value="ETI55945.1"/>
    <property type="molecule type" value="Genomic_DNA"/>
</dbReference>
<dbReference type="OrthoDB" id="126055at2759"/>
<proteinExistence type="predicted"/>